<dbReference type="AlphaFoldDB" id="A0A081UEP1"/>
<reference evidence="1" key="1">
    <citation type="submission" date="2022-12" db="EMBL/GenBank/DDBJ databases">
        <title>Development of a Multilocus Sequence Typing Scheme for Bacteroides fragilis Based on Whole Genome Sequencing Data and Clinical Application.</title>
        <authorList>
            <person name="Nielsen F.D."/>
            <person name="Justesen U.S."/>
        </authorList>
    </citation>
    <scope>NUCLEOTIDE SEQUENCE</scope>
    <source>
        <strain evidence="1">BF_AM_ODE_DK_2015_4</strain>
    </source>
</reference>
<evidence type="ECO:0000313" key="1">
    <source>
        <dbReference type="EMBL" id="MCZ2686392.1"/>
    </source>
</evidence>
<proteinExistence type="predicted"/>
<dbReference type="EMBL" id="JAPTZU010000001">
    <property type="protein sequence ID" value="MCZ2686392.1"/>
    <property type="molecule type" value="Genomic_DNA"/>
</dbReference>
<comment type="caution">
    <text evidence="1">The sequence shown here is derived from an EMBL/GenBank/DDBJ whole genome shotgun (WGS) entry which is preliminary data.</text>
</comment>
<sequence length="117" mass="13923">MSYDLNFWKYKENVYLDNQNVYEALSDERNVEGLEDIPIHEIRKKIAEAFSDWDKVDENSFEMVAKGAFQIMTTPQFVRIDCYGMEGEDMNKFIDILDEYDCPLYDPQVGERFDNHE</sequence>
<dbReference type="Proteomes" id="UP001079672">
    <property type="component" value="Unassembled WGS sequence"/>
</dbReference>
<evidence type="ECO:0000313" key="2">
    <source>
        <dbReference type="Proteomes" id="UP001079672"/>
    </source>
</evidence>
<name>A0A081UEP1_BACFG</name>
<gene>
    <name evidence="1" type="ORF">O1433_02615</name>
</gene>
<organism evidence="1 2">
    <name type="scientific">Bacteroides fragilis</name>
    <dbReference type="NCBI Taxonomy" id="817"/>
    <lineage>
        <taxon>Bacteria</taxon>
        <taxon>Pseudomonadati</taxon>
        <taxon>Bacteroidota</taxon>
        <taxon>Bacteroidia</taxon>
        <taxon>Bacteroidales</taxon>
        <taxon>Bacteroidaceae</taxon>
        <taxon>Bacteroides</taxon>
    </lineage>
</organism>
<dbReference type="RefSeq" id="WP_005805621.1">
    <property type="nucleotide sequence ID" value="NZ_CABJEQ010000007.1"/>
</dbReference>
<accession>A0A081UEP1</accession>
<protein>
    <submittedName>
        <fullName evidence="1">Uncharacterized protein</fullName>
    </submittedName>
</protein>